<dbReference type="AlphaFoldDB" id="A0A9N9KGV9"/>
<name>A0A9N9KGV9_9GLOM</name>
<accession>A0A9N9KGV9</accession>
<gene>
    <name evidence="1" type="ORF">DERYTH_LOCUS27921</name>
</gene>
<reference evidence="1" key="1">
    <citation type="submission" date="2021-06" db="EMBL/GenBank/DDBJ databases">
        <authorList>
            <person name="Kallberg Y."/>
            <person name="Tangrot J."/>
            <person name="Rosling A."/>
        </authorList>
    </citation>
    <scope>NUCLEOTIDE SEQUENCE</scope>
    <source>
        <strain evidence="1">MA453B</strain>
    </source>
</reference>
<evidence type="ECO:0000313" key="2">
    <source>
        <dbReference type="Proteomes" id="UP000789405"/>
    </source>
</evidence>
<evidence type="ECO:0000313" key="1">
    <source>
        <dbReference type="EMBL" id="CAG8825538.1"/>
    </source>
</evidence>
<keyword evidence="2" id="KW-1185">Reference proteome</keyword>
<sequence>EIPPSDMIKIHAQYVLAFFQTINDSNNLAIDQNVVPIETIDVLSDLPCDLKIIISIVCKDLNKPPKTV</sequence>
<protein>
    <submittedName>
        <fullName evidence="1">7257_t:CDS:1</fullName>
    </submittedName>
</protein>
<dbReference type="EMBL" id="CAJVPY010066611">
    <property type="protein sequence ID" value="CAG8825538.1"/>
    <property type="molecule type" value="Genomic_DNA"/>
</dbReference>
<comment type="caution">
    <text evidence="1">The sequence shown here is derived from an EMBL/GenBank/DDBJ whole genome shotgun (WGS) entry which is preliminary data.</text>
</comment>
<dbReference type="Proteomes" id="UP000789405">
    <property type="component" value="Unassembled WGS sequence"/>
</dbReference>
<proteinExistence type="predicted"/>
<feature type="non-terminal residue" evidence="1">
    <location>
        <position position="1"/>
    </location>
</feature>
<feature type="non-terminal residue" evidence="1">
    <location>
        <position position="68"/>
    </location>
</feature>
<organism evidence="1 2">
    <name type="scientific">Dentiscutata erythropus</name>
    <dbReference type="NCBI Taxonomy" id="1348616"/>
    <lineage>
        <taxon>Eukaryota</taxon>
        <taxon>Fungi</taxon>
        <taxon>Fungi incertae sedis</taxon>
        <taxon>Mucoromycota</taxon>
        <taxon>Glomeromycotina</taxon>
        <taxon>Glomeromycetes</taxon>
        <taxon>Diversisporales</taxon>
        <taxon>Gigasporaceae</taxon>
        <taxon>Dentiscutata</taxon>
    </lineage>
</organism>